<dbReference type="PANTHER" id="PTHR34609">
    <property type="entry name" value="GEO08273P1-RELATED"/>
    <property type="match status" value="1"/>
</dbReference>
<accession>A0A665VVZ8</accession>
<proteinExistence type="predicted"/>
<protein>
    <submittedName>
        <fullName evidence="9">MARVEL domain containing 3</fullName>
    </submittedName>
</protein>
<comment type="subcellular location">
    <subcellularLocation>
        <location evidence="1">Membrane</location>
        <topology evidence="1">Multi-pass membrane protein</topology>
    </subcellularLocation>
</comment>
<dbReference type="OMA" id="YTHNRDY"/>
<feature type="transmembrane region" description="Helical" evidence="7">
    <location>
        <begin position="113"/>
        <end position="132"/>
    </location>
</feature>
<dbReference type="PROSITE" id="PS51225">
    <property type="entry name" value="MARVEL"/>
    <property type="match status" value="1"/>
</dbReference>
<evidence type="ECO:0000313" key="10">
    <source>
        <dbReference type="Proteomes" id="UP000472264"/>
    </source>
</evidence>
<evidence type="ECO:0000256" key="7">
    <source>
        <dbReference type="SAM" id="Phobius"/>
    </source>
</evidence>
<dbReference type="InterPro" id="IPR008253">
    <property type="entry name" value="Marvel"/>
</dbReference>
<dbReference type="Proteomes" id="UP000472264">
    <property type="component" value="Chromosome 3"/>
</dbReference>
<name>A0A665VVZ8_ECHNA</name>
<reference evidence="9" key="1">
    <citation type="submission" date="2021-04" db="EMBL/GenBank/DDBJ databases">
        <authorList>
            <consortium name="Wellcome Sanger Institute Data Sharing"/>
        </authorList>
    </citation>
    <scope>NUCLEOTIDE SEQUENCE [LARGE SCALE GENOMIC DNA]</scope>
</reference>
<dbReference type="GO" id="GO:0016020">
    <property type="term" value="C:membrane"/>
    <property type="evidence" value="ECO:0007669"/>
    <property type="project" value="UniProtKB-SubCell"/>
</dbReference>
<keyword evidence="2 5" id="KW-0812">Transmembrane</keyword>
<reference evidence="9" key="3">
    <citation type="submission" date="2025-09" db="UniProtKB">
        <authorList>
            <consortium name="Ensembl"/>
        </authorList>
    </citation>
    <scope>IDENTIFICATION</scope>
</reference>
<feature type="transmembrane region" description="Helical" evidence="7">
    <location>
        <begin position="270"/>
        <end position="294"/>
    </location>
</feature>
<organism evidence="9 10">
    <name type="scientific">Echeneis naucrates</name>
    <name type="common">Live sharksucker</name>
    <dbReference type="NCBI Taxonomy" id="173247"/>
    <lineage>
        <taxon>Eukaryota</taxon>
        <taxon>Metazoa</taxon>
        <taxon>Chordata</taxon>
        <taxon>Craniata</taxon>
        <taxon>Vertebrata</taxon>
        <taxon>Euteleostomi</taxon>
        <taxon>Actinopterygii</taxon>
        <taxon>Neopterygii</taxon>
        <taxon>Teleostei</taxon>
        <taxon>Neoteleostei</taxon>
        <taxon>Acanthomorphata</taxon>
        <taxon>Carangaria</taxon>
        <taxon>Carangiformes</taxon>
        <taxon>Echeneidae</taxon>
        <taxon>Echeneis</taxon>
    </lineage>
</organism>
<keyword evidence="4 5" id="KW-0472">Membrane</keyword>
<feature type="transmembrane region" description="Helical" evidence="7">
    <location>
        <begin position="179"/>
        <end position="204"/>
    </location>
</feature>
<gene>
    <name evidence="9" type="primary">marveld3</name>
</gene>
<dbReference type="PANTHER" id="PTHR34609:SF17">
    <property type="entry name" value="GEO08273P1-RELATED"/>
    <property type="match status" value="1"/>
</dbReference>
<keyword evidence="3 7" id="KW-1133">Transmembrane helix</keyword>
<evidence type="ECO:0000256" key="6">
    <source>
        <dbReference type="SAM" id="MobiDB-lite"/>
    </source>
</evidence>
<dbReference type="AlphaFoldDB" id="A0A665VVZ8"/>
<evidence type="ECO:0000256" key="4">
    <source>
        <dbReference type="ARBA" id="ARBA00023136"/>
    </source>
</evidence>
<feature type="transmembrane region" description="Helical" evidence="7">
    <location>
        <begin position="216"/>
        <end position="235"/>
    </location>
</feature>
<feature type="transmembrane region" description="Helical" evidence="7">
    <location>
        <begin position="84"/>
        <end position="107"/>
    </location>
</feature>
<dbReference type="Ensembl" id="ENSENLT00000036977.1">
    <property type="protein sequence ID" value="ENSENLP00000036019.1"/>
    <property type="gene ID" value="ENSENLG00000015689.1"/>
</dbReference>
<evidence type="ECO:0000256" key="1">
    <source>
        <dbReference type="ARBA" id="ARBA00004141"/>
    </source>
</evidence>
<keyword evidence="10" id="KW-1185">Reference proteome</keyword>
<evidence type="ECO:0000256" key="5">
    <source>
        <dbReference type="PROSITE-ProRule" id="PRU00581"/>
    </source>
</evidence>
<evidence type="ECO:0000313" key="9">
    <source>
        <dbReference type="Ensembl" id="ENSENLP00000036019.1"/>
    </source>
</evidence>
<feature type="domain" description="MARVEL" evidence="8">
    <location>
        <begin position="103"/>
        <end position="295"/>
    </location>
</feature>
<reference evidence="9" key="2">
    <citation type="submission" date="2025-08" db="UniProtKB">
        <authorList>
            <consortium name="Ensembl"/>
        </authorList>
    </citation>
    <scope>IDENTIFICATION</scope>
</reference>
<dbReference type="InParanoid" id="A0A665VVZ8"/>
<evidence type="ECO:0000259" key="8">
    <source>
        <dbReference type="PROSITE" id="PS51225"/>
    </source>
</evidence>
<sequence>MSIKSFCRQNMPREGRHHQRSDEYDDYESREGRGRNQKPKPRDEDKRGSGDRRAKQYRQREMTTASQKEPPVYRDHVHEGPSRLSLSFITVSTLLIASCFFILMVYLLGLCQVMELFVNLLIIICAGVPFSNKGGYRDLASLGGLYYYYYGGATAFTGADADRVKELDELFHQIKQPPYIFTMACAGVLMIYAATMFTLGIFRVPYHWPRVLLGEALLNFLIGLGYIPALAFYFIKLQETYNNPVCIEREQMYKSKGHKGFDCQFHGADIAGGIFGVLGVIVFILGAVLAVKAFRSVQVLKKERTNADNNL</sequence>
<evidence type="ECO:0000256" key="3">
    <source>
        <dbReference type="ARBA" id="ARBA00022989"/>
    </source>
</evidence>
<feature type="compositionally biased region" description="Basic and acidic residues" evidence="6">
    <location>
        <begin position="27"/>
        <end position="61"/>
    </location>
</feature>
<feature type="transmembrane region" description="Helical" evidence="7">
    <location>
        <begin position="139"/>
        <end position="159"/>
    </location>
</feature>
<dbReference type="InterPro" id="IPR053077">
    <property type="entry name" value="MARVEL_domain_protein_3"/>
</dbReference>
<feature type="region of interest" description="Disordered" evidence="6">
    <location>
        <begin position="1"/>
        <end position="76"/>
    </location>
</feature>
<evidence type="ECO:0000256" key="2">
    <source>
        <dbReference type="ARBA" id="ARBA00022692"/>
    </source>
</evidence>